<dbReference type="PROSITE" id="PS00018">
    <property type="entry name" value="EF_HAND_1"/>
    <property type="match status" value="2"/>
</dbReference>
<evidence type="ECO:0000256" key="1">
    <source>
        <dbReference type="ARBA" id="ARBA00005382"/>
    </source>
</evidence>
<dbReference type="InterPro" id="IPR036439">
    <property type="entry name" value="Dockerin_dom_sf"/>
</dbReference>
<dbReference type="InterPro" id="IPR001139">
    <property type="entry name" value="Glyco_hydro_30"/>
</dbReference>
<dbReference type="InterPro" id="IPR017853">
    <property type="entry name" value="GH"/>
</dbReference>
<dbReference type="EMBL" id="CP036280">
    <property type="protein sequence ID" value="QDU71020.1"/>
    <property type="molecule type" value="Genomic_DNA"/>
</dbReference>
<dbReference type="KEGG" id="mcad:Pan265_08650"/>
<accession>A0A518BVL1</accession>
<dbReference type="InterPro" id="IPR002105">
    <property type="entry name" value="Dockerin_1_rpt"/>
</dbReference>
<evidence type="ECO:0000256" key="2">
    <source>
        <dbReference type="ARBA" id="ARBA00022729"/>
    </source>
</evidence>
<comment type="similarity">
    <text evidence="1 4">Belongs to the glycosyl hydrolase 30 family.</text>
</comment>
<name>A0A518BVL1_9BACT</name>
<dbReference type="CDD" id="cd14254">
    <property type="entry name" value="Dockerin_II"/>
    <property type="match status" value="1"/>
</dbReference>
<dbReference type="GO" id="GO:0004348">
    <property type="term" value="F:glucosylceramidase activity"/>
    <property type="evidence" value="ECO:0007669"/>
    <property type="project" value="InterPro"/>
</dbReference>
<dbReference type="SUPFAM" id="SSF51445">
    <property type="entry name" value="(Trans)glycosidases"/>
    <property type="match status" value="1"/>
</dbReference>
<proteinExistence type="inferred from homology"/>
<dbReference type="InterPro" id="IPR018247">
    <property type="entry name" value="EF_Hand_1_Ca_BS"/>
</dbReference>
<protein>
    <submittedName>
        <fullName evidence="6">O-Glycosyl hydrolase family 30</fullName>
    </submittedName>
</protein>
<dbReference type="OrthoDB" id="9806701at2"/>
<keyword evidence="7" id="KW-1185">Reference proteome</keyword>
<dbReference type="PANTHER" id="PTHR11069">
    <property type="entry name" value="GLUCOSYLCERAMIDASE"/>
    <property type="match status" value="1"/>
</dbReference>
<dbReference type="GO" id="GO:0000272">
    <property type="term" value="P:polysaccharide catabolic process"/>
    <property type="evidence" value="ECO:0007669"/>
    <property type="project" value="InterPro"/>
</dbReference>
<dbReference type="PANTHER" id="PTHR11069:SF23">
    <property type="entry name" value="LYSOSOMAL ACID GLUCOSYLCERAMIDASE"/>
    <property type="match status" value="1"/>
</dbReference>
<gene>
    <name evidence="6" type="ORF">Pan265_08650</name>
</gene>
<evidence type="ECO:0000256" key="3">
    <source>
        <dbReference type="ARBA" id="ARBA00022801"/>
    </source>
</evidence>
<dbReference type="Pfam" id="PF02055">
    <property type="entry name" value="Glyco_hydro_30"/>
    <property type="match status" value="1"/>
</dbReference>
<dbReference type="Pfam" id="PF17189">
    <property type="entry name" value="Glyco_hydro_30C"/>
    <property type="match status" value="1"/>
</dbReference>
<feature type="domain" description="Dockerin" evidence="5">
    <location>
        <begin position="535"/>
        <end position="598"/>
    </location>
</feature>
<dbReference type="InterPro" id="IPR013780">
    <property type="entry name" value="Glyco_hydro_b"/>
</dbReference>
<dbReference type="GO" id="GO:0016020">
    <property type="term" value="C:membrane"/>
    <property type="evidence" value="ECO:0007669"/>
    <property type="project" value="GOC"/>
</dbReference>
<dbReference type="GO" id="GO:0006680">
    <property type="term" value="P:glucosylceramide catabolic process"/>
    <property type="evidence" value="ECO:0007669"/>
    <property type="project" value="TreeGrafter"/>
</dbReference>
<dbReference type="Proteomes" id="UP000320386">
    <property type="component" value="Chromosome"/>
</dbReference>
<keyword evidence="4" id="KW-0326">Glycosidase</keyword>
<dbReference type="Gene3D" id="3.20.20.80">
    <property type="entry name" value="Glycosidases"/>
    <property type="match status" value="1"/>
</dbReference>
<dbReference type="Gene3D" id="2.60.40.1180">
    <property type="entry name" value="Golgi alpha-mannosidase II"/>
    <property type="match status" value="1"/>
</dbReference>
<dbReference type="InterPro" id="IPR033453">
    <property type="entry name" value="Glyco_hydro_30_TIM-barrel"/>
</dbReference>
<evidence type="ECO:0000313" key="6">
    <source>
        <dbReference type="EMBL" id="QDU71020.1"/>
    </source>
</evidence>
<organism evidence="6 7">
    <name type="scientific">Mucisphaera calidilacus</name>
    <dbReference type="NCBI Taxonomy" id="2527982"/>
    <lineage>
        <taxon>Bacteria</taxon>
        <taxon>Pseudomonadati</taxon>
        <taxon>Planctomycetota</taxon>
        <taxon>Phycisphaerae</taxon>
        <taxon>Phycisphaerales</taxon>
        <taxon>Phycisphaeraceae</taxon>
        <taxon>Mucisphaera</taxon>
    </lineage>
</organism>
<dbReference type="SUPFAM" id="SSF63446">
    <property type="entry name" value="Type I dockerin domain"/>
    <property type="match status" value="2"/>
</dbReference>
<dbReference type="RefSeq" id="WP_145445162.1">
    <property type="nucleotide sequence ID" value="NZ_CP036280.1"/>
</dbReference>
<dbReference type="PRINTS" id="PR00843">
    <property type="entry name" value="GLHYDRLASE30"/>
</dbReference>
<reference evidence="6 7" key="1">
    <citation type="submission" date="2019-02" db="EMBL/GenBank/DDBJ databases">
        <title>Deep-cultivation of Planctomycetes and their phenomic and genomic characterization uncovers novel biology.</title>
        <authorList>
            <person name="Wiegand S."/>
            <person name="Jogler M."/>
            <person name="Boedeker C."/>
            <person name="Pinto D."/>
            <person name="Vollmers J."/>
            <person name="Rivas-Marin E."/>
            <person name="Kohn T."/>
            <person name="Peeters S.H."/>
            <person name="Heuer A."/>
            <person name="Rast P."/>
            <person name="Oberbeckmann S."/>
            <person name="Bunk B."/>
            <person name="Jeske O."/>
            <person name="Meyerdierks A."/>
            <person name="Storesund J.E."/>
            <person name="Kallscheuer N."/>
            <person name="Luecker S."/>
            <person name="Lage O.M."/>
            <person name="Pohl T."/>
            <person name="Merkel B.J."/>
            <person name="Hornburger P."/>
            <person name="Mueller R.-W."/>
            <person name="Bruemmer F."/>
            <person name="Labrenz M."/>
            <person name="Spormann A.M."/>
            <person name="Op den Camp H."/>
            <person name="Overmann J."/>
            <person name="Amann R."/>
            <person name="Jetten M.S.M."/>
            <person name="Mascher T."/>
            <person name="Medema M.H."/>
            <person name="Devos D.P."/>
            <person name="Kaster A.-K."/>
            <person name="Ovreas L."/>
            <person name="Rohde M."/>
            <person name="Galperin M.Y."/>
            <person name="Jogler C."/>
        </authorList>
    </citation>
    <scope>NUCLEOTIDE SEQUENCE [LARGE SCALE GENOMIC DNA]</scope>
    <source>
        <strain evidence="6 7">Pan265</strain>
    </source>
</reference>
<sequence>MTCPPTSRPSSSILWPARAGACFLLLAAVTARADLGPVRGWLTTGDQSSLLREQAPVDWGTASVNAPYRVVIDPDTTYQTIQGFGAAMTDASAQLLMSNLTEQQRNALMNELFSTSEGIGLSYLRLPMGASDFSTSHYTYNDLQPGQTDPTQTHFSLEPDLEHRIPALQQAKSINPNLKLMGSPWSAPAWMKTNNSLYGGSLKSSSYEAYAAYFRRFVEGYSGYGLAIDAVTVQNEPLHTTPSYPSMLMPTYQQSTFIGDHLGPLFESSGINTKILAYDHNWDEWNYALTVLNDPEASGYIDGTAFHGYAGSVENQSRLHDFKPDKGIYFTEITGGDFAPDFGDSLIWAFENIIVGGLRNWSQTILYWNLALDENRGPHLGGCSNCRGVVTIDRQSGEITREVEYYVLAQVSQFIDPGAVRIDSTTFDGVVETVAFVNPDASEVLIAYNPTWQEQHFEVERAGARFDYTIEARSALTLTWNTRVIPGDLDASGTVDADDIDLLFENLGTETSLYDLSHDGIVNHADVDMLIRDILNTEYGDANLDGRVDLLDLSLLAQSFETRGGWASGDFSGNTVVNLLDLSTLASYFNHDSSRIPEPAPGVLICLLSSLAPRARRSPSLTWSTAQPVQIVGHGQLSS</sequence>
<evidence type="ECO:0000259" key="5">
    <source>
        <dbReference type="PROSITE" id="PS51766"/>
    </source>
</evidence>
<evidence type="ECO:0000256" key="4">
    <source>
        <dbReference type="RuleBase" id="RU361188"/>
    </source>
</evidence>
<keyword evidence="3 4" id="KW-0378">Hydrolase</keyword>
<dbReference type="InterPro" id="IPR033452">
    <property type="entry name" value="GH30_C"/>
</dbReference>
<dbReference type="Gene3D" id="1.10.1330.10">
    <property type="entry name" value="Dockerin domain"/>
    <property type="match status" value="2"/>
</dbReference>
<dbReference type="InterPro" id="IPR016134">
    <property type="entry name" value="Dockerin_dom"/>
</dbReference>
<evidence type="ECO:0000313" key="7">
    <source>
        <dbReference type="Proteomes" id="UP000320386"/>
    </source>
</evidence>
<dbReference type="PROSITE" id="PS51766">
    <property type="entry name" value="DOCKERIN"/>
    <property type="match status" value="1"/>
</dbReference>
<dbReference type="Pfam" id="PF00404">
    <property type="entry name" value="Dockerin_1"/>
    <property type="match status" value="1"/>
</dbReference>
<keyword evidence="2" id="KW-0732">Signal</keyword>
<dbReference type="AlphaFoldDB" id="A0A518BVL1"/>